<feature type="binding site" evidence="2">
    <location>
        <begin position="14"/>
        <end position="17"/>
    </location>
    <ligand>
        <name>FAD</name>
        <dbReference type="ChEBI" id="CHEBI:57692"/>
    </ligand>
</feature>
<keyword evidence="2" id="KW-0285">Flavoprotein</keyword>
<sequence>MTKSDPTHLVIVGGGTAGWLAAHLFKTESERQGIPMRITLVESSKVPTIGVGEGTTSVFGGVLQSLGFDEEDFLAHTDATIKYGIRHRDWRRLGHVYDGPIDDAYALTDRIPGAGSWIDTFCVAAGRSVSAPHIFAKLMETGKAPVAEMGGRRVPVSRFHHAYHFDQAKVGAYLRRKATDISKIDALVESAERDGKSGCVTKLRLDTGETIAGDFFIDCTGFRRTLIQGTMGASWVSYSDALPVNRAMPFWLDLAEDEEIPTFTHAWAQASGWMWQIPTQGRIGCGYVYSDRHSSPDIALAEIEGVLGRKIEPRADIPVDAGRISEVWRGNVLALGLASSFLEPLEATSIHGTIVAVLLFCRRHLLQISAPLQKNQQRYNAAIAKQVDDFRDFINLHYVSERDDSPFWRDVATDFILPQVRQKLINWQERMPGPEDFTNDLDGLPHVEELLHYPVLDGLGLLNRSVARERMAQDRKLRDFARATVDHLEKQAGNVASHAISHRAWLSSLSSNAIA</sequence>
<dbReference type="GO" id="GO:0000166">
    <property type="term" value="F:nucleotide binding"/>
    <property type="evidence" value="ECO:0007669"/>
    <property type="project" value="UniProtKB-KW"/>
</dbReference>
<keyword evidence="2" id="KW-0547">Nucleotide-binding</keyword>
<organism evidence="3 4">
    <name type="scientific">Cognatishimia activa</name>
    <dbReference type="NCBI Taxonomy" id="1715691"/>
    <lineage>
        <taxon>Bacteria</taxon>
        <taxon>Pseudomonadati</taxon>
        <taxon>Pseudomonadota</taxon>
        <taxon>Alphaproteobacteria</taxon>
        <taxon>Rhodobacterales</taxon>
        <taxon>Paracoccaceae</taxon>
        <taxon>Cognatishimia</taxon>
    </lineage>
</organism>
<name>A0A0P1IV03_9RHOB</name>
<dbReference type="Proteomes" id="UP000051184">
    <property type="component" value="Unassembled WGS sequence"/>
</dbReference>
<feature type="active site" evidence="1">
    <location>
        <position position="82"/>
    </location>
</feature>
<dbReference type="InterPro" id="IPR006905">
    <property type="entry name" value="Flavin_halogenase"/>
</dbReference>
<dbReference type="InterPro" id="IPR036188">
    <property type="entry name" value="FAD/NAD-bd_sf"/>
</dbReference>
<dbReference type="AlphaFoldDB" id="A0A0P1IV03"/>
<dbReference type="SMR" id="A0A0P1IV03"/>
<feature type="binding site" evidence="2">
    <location>
        <position position="82"/>
    </location>
    <ligand>
        <name>7-chloro-L-tryptophan</name>
        <dbReference type="ChEBI" id="CHEBI:58713"/>
    </ligand>
</feature>
<keyword evidence="4" id="KW-1185">Reference proteome</keyword>
<gene>
    <name evidence="3" type="primary">rebH</name>
    <name evidence="3" type="ORF">TA5114_01590</name>
</gene>
<accession>A0A0P1IV03</accession>
<dbReference type="GO" id="GO:0004497">
    <property type="term" value="F:monooxygenase activity"/>
    <property type="evidence" value="ECO:0007669"/>
    <property type="project" value="InterPro"/>
</dbReference>
<dbReference type="Pfam" id="PF04820">
    <property type="entry name" value="Trp_halogenase"/>
    <property type="match status" value="1"/>
</dbReference>
<dbReference type="PANTHER" id="PTHR43747">
    <property type="entry name" value="FAD-BINDING PROTEIN"/>
    <property type="match status" value="1"/>
</dbReference>
<evidence type="ECO:0000313" key="4">
    <source>
        <dbReference type="Proteomes" id="UP000051184"/>
    </source>
</evidence>
<keyword evidence="2" id="KW-0274">FAD</keyword>
<dbReference type="Gene3D" id="3.50.50.60">
    <property type="entry name" value="FAD/NAD(P)-binding domain"/>
    <property type="match status" value="1"/>
</dbReference>
<reference evidence="4" key="1">
    <citation type="submission" date="2015-09" db="EMBL/GenBank/DDBJ databases">
        <authorList>
            <person name="Rodrigo-Torres Lidia"/>
            <person name="Arahal R.David."/>
        </authorList>
    </citation>
    <scope>NUCLEOTIDE SEQUENCE [LARGE SCALE GENOMIC DNA]</scope>
    <source>
        <strain evidence="4">CECT 5114</strain>
    </source>
</reference>
<evidence type="ECO:0000256" key="2">
    <source>
        <dbReference type="PIRSR" id="PIRSR011396-2"/>
    </source>
</evidence>
<protein>
    <submittedName>
        <fullName evidence="3">Flavin-dependent tryptophan halogenase RebH</fullName>
        <ecNumber evidence="3">1.14.19.9</ecNumber>
    </submittedName>
</protein>
<feature type="binding site" evidence="2">
    <location>
        <position position="337"/>
    </location>
    <ligand>
        <name>FAD</name>
        <dbReference type="ChEBI" id="CHEBI:57692"/>
    </ligand>
</feature>
<dbReference type="InterPro" id="IPR050816">
    <property type="entry name" value="Flavin-dep_Halogenase_NPB"/>
</dbReference>
<dbReference type="EMBL" id="CYUE01000014">
    <property type="protein sequence ID" value="CUK25786.1"/>
    <property type="molecule type" value="Genomic_DNA"/>
</dbReference>
<dbReference type="SUPFAM" id="SSF51905">
    <property type="entry name" value="FAD/NAD(P)-binding domain"/>
    <property type="match status" value="1"/>
</dbReference>
<dbReference type="PANTHER" id="PTHR43747:SF4">
    <property type="entry name" value="FLAVIN-DEPENDENT TRYPTOPHAN HALOGENASE"/>
    <property type="match status" value="1"/>
</dbReference>
<feature type="binding site" evidence="2">
    <location>
        <position position="350"/>
    </location>
    <ligand>
        <name>FAD</name>
        <dbReference type="ChEBI" id="CHEBI:57692"/>
    </ligand>
</feature>
<dbReference type="STRING" id="1715691.TA5113_01809"/>
<dbReference type="PIRSF" id="PIRSF011396">
    <property type="entry name" value="Trp_halogenase"/>
    <property type="match status" value="1"/>
</dbReference>
<dbReference type="EC" id="1.14.19.9" evidence="3"/>
<feature type="binding site" evidence="2">
    <location>
        <position position="188"/>
    </location>
    <ligand>
        <name>FAD</name>
        <dbReference type="ChEBI" id="CHEBI:57692"/>
    </ligand>
</feature>
<proteinExistence type="predicted"/>
<dbReference type="InterPro" id="IPR033856">
    <property type="entry name" value="Trp_halogen"/>
</dbReference>
<feature type="binding site" evidence="2">
    <location>
        <position position="346"/>
    </location>
    <ligand>
        <name>L-tryptophan</name>
        <dbReference type="ChEBI" id="CHEBI:57912"/>
    </ligand>
</feature>
<evidence type="ECO:0000313" key="3">
    <source>
        <dbReference type="EMBL" id="CUK25786.1"/>
    </source>
</evidence>
<evidence type="ECO:0000256" key="1">
    <source>
        <dbReference type="PIRSR" id="PIRSR011396-1"/>
    </source>
</evidence>
<keyword evidence="3" id="KW-0560">Oxidoreductase</keyword>
<dbReference type="RefSeq" id="WP_058314764.1">
    <property type="nucleotide sequence ID" value="NZ_CYTO01000018.1"/>
</dbReference>